<dbReference type="Proteomes" id="UP000489600">
    <property type="component" value="Unassembled WGS sequence"/>
</dbReference>
<name>A0A565CEQ0_9BRAS</name>
<accession>A0A565CEQ0</accession>
<feature type="compositionally biased region" description="Basic and acidic residues" evidence="1">
    <location>
        <begin position="188"/>
        <end position="201"/>
    </location>
</feature>
<sequence length="278" mass="31026">MGHVDEVRIVEPAMHLKKPAEIWVRVTMDIDSEISLVRNVQTMHSSKPIEREFKYEKLQKFCSTCGSMRHSYDACPKASTPNDTAGALMEIGNDPFITAQERRAAIEGLNTGQDLGESSGAAQPIPLMLAPISDYLMEHGFGQNPISSDAETIVGVRDVDMEGADHITKRKMDELELTEEMPAPKKTFGKDKSDKEEREASSSKQQTDGLSGGLAIFWDPHIQLIFVNTPSLYQTDMKWKSMIAQVEAGHYNHMPRLVLGDFNDVKFPHEKEGGAYRS</sequence>
<proteinExistence type="predicted"/>
<dbReference type="Pfam" id="PF14392">
    <property type="entry name" value="zf-CCHC_4"/>
    <property type="match status" value="1"/>
</dbReference>
<dbReference type="EMBL" id="CABITT030000007">
    <property type="protein sequence ID" value="VVB12066.1"/>
    <property type="molecule type" value="Genomic_DNA"/>
</dbReference>
<organism evidence="3 4">
    <name type="scientific">Arabis nemorensis</name>
    <dbReference type="NCBI Taxonomy" id="586526"/>
    <lineage>
        <taxon>Eukaryota</taxon>
        <taxon>Viridiplantae</taxon>
        <taxon>Streptophyta</taxon>
        <taxon>Embryophyta</taxon>
        <taxon>Tracheophyta</taxon>
        <taxon>Spermatophyta</taxon>
        <taxon>Magnoliopsida</taxon>
        <taxon>eudicotyledons</taxon>
        <taxon>Gunneridae</taxon>
        <taxon>Pentapetalae</taxon>
        <taxon>rosids</taxon>
        <taxon>malvids</taxon>
        <taxon>Brassicales</taxon>
        <taxon>Brassicaceae</taxon>
        <taxon>Arabideae</taxon>
        <taxon>Arabis</taxon>
    </lineage>
</organism>
<evidence type="ECO:0000313" key="3">
    <source>
        <dbReference type="EMBL" id="VVB12066.1"/>
    </source>
</evidence>
<comment type="caution">
    <text evidence="3">The sequence shown here is derived from an EMBL/GenBank/DDBJ whole genome shotgun (WGS) entry which is preliminary data.</text>
</comment>
<evidence type="ECO:0000259" key="2">
    <source>
        <dbReference type="Pfam" id="PF14392"/>
    </source>
</evidence>
<evidence type="ECO:0000313" key="4">
    <source>
        <dbReference type="Proteomes" id="UP000489600"/>
    </source>
</evidence>
<dbReference type="AlphaFoldDB" id="A0A565CEQ0"/>
<gene>
    <name evidence="3" type="ORF">ANE_LOCUS22510</name>
</gene>
<feature type="domain" description="Zinc knuckle CX2CX4HX4C" evidence="2">
    <location>
        <begin position="44"/>
        <end position="77"/>
    </location>
</feature>
<protein>
    <recommendedName>
        <fullName evidence="2">Zinc knuckle CX2CX4HX4C domain-containing protein</fullName>
    </recommendedName>
</protein>
<reference evidence="3" key="1">
    <citation type="submission" date="2019-07" db="EMBL/GenBank/DDBJ databases">
        <authorList>
            <person name="Dittberner H."/>
        </authorList>
    </citation>
    <scope>NUCLEOTIDE SEQUENCE [LARGE SCALE GENOMIC DNA]</scope>
</reference>
<dbReference type="InterPro" id="IPR025836">
    <property type="entry name" value="Zn_knuckle_CX2CX4HX4C"/>
</dbReference>
<evidence type="ECO:0000256" key="1">
    <source>
        <dbReference type="SAM" id="MobiDB-lite"/>
    </source>
</evidence>
<feature type="region of interest" description="Disordered" evidence="1">
    <location>
        <begin position="176"/>
        <end position="209"/>
    </location>
</feature>
<keyword evidence="4" id="KW-1185">Reference proteome</keyword>
<dbReference type="OrthoDB" id="1095779at2759"/>